<dbReference type="Proteomes" id="UP000178606">
    <property type="component" value="Unassembled WGS sequence"/>
</dbReference>
<feature type="binding site" evidence="11">
    <location>
        <position position="143"/>
    </location>
    <ligand>
        <name>substrate</name>
    </ligand>
</feature>
<evidence type="ECO:0000256" key="9">
    <source>
        <dbReference type="ARBA" id="ARBA00023295"/>
    </source>
</evidence>
<evidence type="ECO:0000256" key="5">
    <source>
        <dbReference type="ARBA" id="ARBA00022801"/>
    </source>
</evidence>
<accession>A0A1F6CQ61</accession>
<evidence type="ECO:0000256" key="7">
    <source>
        <dbReference type="ARBA" id="ARBA00023211"/>
    </source>
</evidence>
<evidence type="ECO:0000256" key="1">
    <source>
        <dbReference type="ARBA" id="ARBA00001911"/>
    </source>
</evidence>
<feature type="binding site" evidence="12">
    <location>
        <position position="164"/>
    </location>
    <ligand>
        <name>Mn(2+)</name>
        <dbReference type="ChEBI" id="CHEBI:29035"/>
    </ligand>
</feature>
<dbReference type="PANTHER" id="PTHR32092">
    <property type="entry name" value="6-PHOSPHO-BETA-GLUCOSIDASE-RELATED"/>
    <property type="match status" value="1"/>
</dbReference>
<evidence type="ECO:0000256" key="12">
    <source>
        <dbReference type="PIRSR" id="PIRSR601088-3"/>
    </source>
</evidence>
<evidence type="ECO:0000256" key="4">
    <source>
        <dbReference type="ARBA" id="ARBA00022723"/>
    </source>
</evidence>
<comment type="cofactor">
    <cofactor evidence="2">
        <name>Mn(2+)</name>
        <dbReference type="ChEBI" id="CHEBI:29035"/>
    </cofactor>
</comment>
<keyword evidence="8" id="KW-0119">Carbohydrate metabolism</keyword>
<dbReference type="Gene3D" id="3.90.1820.10">
    <property type="entry name" value="AglA-like glucosidase"/>
    <property type="match status" value="1"/>
</dbReference>
<keyword evidence="12" id="KW-0533">Nickel</keyword>
<feature type="domain" description="Glycosyl hydrolase family 4 C-terminal" evidence="13">
    <location>
        <begin position="190"/>
        <end position="411"/>
    </location>
</feature>
<dbReference type="SUPFAM" id="SSF56327">
    <property type="entry name" value="LDH C-terminal domain-like"/>
    <property type="match status" value="1"/>
</dbReference>
<reference evidence="14 15" key="1">
    <citation type="journal article" date="2016" name="Nat. Commun.">
        <title>Thousands of microbial genomes shed light on interconnected biogeochemical processes in an aquifer system.</title>
        <authorList>
            <person name="Anantharaman K."/>
            <person name="Brown C.T."/>
            <person name="Hug L.A."/>
            <person name="Sharon I."/>
            <person name="Castelle C.J."/>
            <person name="Probst A.J."/>
            <person name="Thomas B.C."/>
            <person name="Singh A."/>
            <person name="Wilkins M.J."/>
            <person name="Karaoz U."/>
            <person name="Brodie E.L."/>
            <person name="Williams K.H."/>
            <person name="Hubbard S.S."/>
            <person name="Banfield J.F."/>
        </authorList>
    </citation>
    <scope>NUCLEOTIDE SEQUENCE [LARGE SCALE GENOMIC DNA]</scope>
    <source>
        <strain evidence="15">RIFCSPLOWO2_12_FULL_64_10</strain>
    </source>
</reference>
<feature type="active site" description="Proton acceptor" evidence="10">
    <location>
        <position position="263"/>
    </location>
</feature>
<evidence type="ECO:0000259" key="13">
    <source>
        <dbReference type="Pfam" id="PF11975"/>
    </source>
</evidence>
<dbReference type="InterPro" id="IPR053715">
    <property type="entry name" value="GH4_Enzyme_sf"/>
</dbReference>
<keyword evidence="12" id="KW-0408">Iron</keyword>
<evidence type="ECO:0000256" key="3">
    <source>
        <dbReference type="ARBA" id="ARBA00010141"/>
    </source>
</evidence>
<keyword evidence="4 12" id="KW-0479">Metal-binding</keyword>
<proteinExistence type="inferred from homology"/>
<sequence>MPRHVRISVIGAGSATFSLGLVKDLCLTENLKGSEVSFMDIDQERLDAVTAMAVRYADELGADLRFEKTTNRQASLKGADFVINTAMVQSHHHQRAMRELNAKHGYYYGGVGLGSFYQFRLMLEVARDMEKICPDAYLIQSANPVFEGCTLMTRETGVKVCGLCHGHYGYLEIARTLGLDPKRVGFQAPGVNHCIWMTHFLHDGQDAYPLIDRWIETEAETYWRTHVAQRTHDIQMSRGAVHQYRMYGLFPIGDSPRSGGWWYHTDLGTKKWWFGEPWGGPDTELARPIHVENLEKRMAQIQRASADPKARMTEVFGMNKTREQQVPIIDALTNDVEGQFQVNVPNRGALEGVADDVVVEVPAVINKKGIQPLHVGALPRKIALEQVLPKILSMERGIEAFKTGDKSMLLYNILESHQTRSYKQAVAVLEDMLAVSANRELADHYRFPWPAGHESVYVPQG</sequence>
<evidence type="ECO:0000256" key="8">
    <source>
        <dbReference type="ARBA" id="ARBA00023277"/>
    </source>
</evidence>
<evidence type="ECO:0000256" key="11">
    <source>
        <dbReference type="PIRSR" id="PIRSR601088-2"/>
    </source>
</evidence>
<keyword evidence="12" id="KW-0170">Cobalt</keyword>
<dbReference type="InterPro" id="IPR001088">
    <property type="entry name" value="Glyco_hydro_4"/>
</dbReference>
<dbReference type="Pfam" id="PF11975">
    <property type="entry name" value="Glyco_hydro_4C"/>
    <property type="match status" value="1"/>
</dbReference>
<dbReference type="Pfam" id="PF02056">
    <property type="entry name" value="Glyco_hydro_4"/>
    <property type="match status" value="1"/>
</dbReference>
<evidence type="ECO:0000313" key="14">
    <source>
        <dbReference type="EMBL" id="OGG51161.1"/>
    </source>
</evidence>
<dbReference type="InterPro" id="IPR036291">
    <property type="entry name" value="NAD(P)-bd_dom_sf"/>
</dbReference>
<comment type="similarity">
    <text evidence="3">Belongs to the glycosyl hydrolase 4 family.</text>
</comment>
<keyword evidence="6" id="KW-0520">NAD</keyword>
<evidence type="ECO:0000313" key="15">
    <source>
        <dbReference type="Proteomes" id="UP000178606"/>
    </source>
</evidence>
<dbReference type="GO" id="GO:0004553">
    <property type="term" value="F:hydrolase activity, hydrolyzing O-glycosyl compounds"/>
    <property type="evidence" value="ECO:0007669"/>
    <property type="project" value="InterPro"/>
</dbReference>
<protein>
    <recommendedName>
        <fullName evidence="13">Glycosyl hydrolase family 4 C-terminal domain-containing protein</fullName>
    </recommendedName>
</protein>
<dbReference type="EMBL" id="MFKF01000193">
    <property type="protein sequence ID" value="OGG51161.1"/>
    <property type="molecule type" value="Genomic_DNA"/>
</dbReference>
<comment type="cofactor">
    <cofactor evidence="1">
        <name>NAD(+)</name>
        <dbReference type="ChEBI" id="CHEBI:57540"/>
    </cofactor>
</comment>
<dbReference type="PANTHER" id="PTHR32092:SF4">
    <property type="entry name" value="ALPHA-GLUCOSIDASE"/>
    <property type="match status" value="1"/>
</dbReference>
<dbReference type="AlphaFoldDB" id="A0A1F6CQ61"/>
<organism evidence="14 15">
    <name type="scientific">Handelsmanbacteria sp. (strain RIFCSPLOWO2_12_FULL_64_10)</name>
    <dbReference type="NCBI Taxonomy" id="1817868"/>
    <lineage>
        <taxon>Bacteria</taxon>
        <taxon>Candidatus Handelsmaniibacteriota</taxon>
    </lineage>
</organism>
<evidence type="ECO:0000256" key="10">
    <source>
        <dbReference type="PIRSR" id="PIRSR601088-1"/>
    </source>
</evidence>
<keyword evidence="7 12" id="KW-0464">Manganese</keyword>
<dbReference type="GO" id="GO:0016616">
    <property type="term" value="F:oxidoreductase activity, acting on the CH-OH group of donors, NAD or NADP as acceptor"/>
    <property type="evidence" value="ECO:0007669"/>
    <property type="project" value="InterPro"/>
</dbReference>
<dbReference type="GO" id="GO:0005975">
    <property type="term" value="P:carbohydrate metabolic process"/>
    <property type="evidence" value="ECO:0007669"/>
    <property type="project" value="InterPro"/>
</dbReference>
<keyword evidence="5" id="KW-0378">Hydrolase</keyword>
<dbReference type="GO" id="GO:0046872">
    <property type="term" value="F:metal ion binding"/>
    <property type="evidence" value="ECO:0007669"/>
    <property type="project" value="UniProtKB-KW"/>
</dbReference>
<evidence type="ECO:0000256" key="2">
    <source>
        <dbReference type="ARBA" id="ARBA00001936"/>
    </source>
</evidence>
<feature type="active site" description="Proton donor" evidence="10">
    <location>
        <position position="165"/>
    </location>
</feature>
<evidence type="ECO:0000256" key="6">
    <source>
        <dbReference type="ARBA" id="ARBA00023027"/>
    </source>
</evidence>
<dbReference type="InterPro" id="IPR022616">
    <property type="entry name" value="Glyco_hydro_4_C"/>
</dbReference>
<feature type="binding site" evidence="12">
    <location>
        <position position="193"/>
    </location>
    <ligand>
        <name>Mn(2+)</name>
        <dbReference type="ChEBI" id="CHEBI:29035"/>
    </ligand>
</feature>
<gene>
    <name evidence="14" type="ORF">A3F84_19295</name>
</gene>
<dbReference type="SUPFAM" id="SSF51735">
    <property type="entry name" value="NAD(P)-binding Rossmann-fold domains"/>
    <property type="match status" value="1"/>
</dbReference>
<comment type="caution">
    <text evidence="14">The sequence shown here is derived from an EMBL/GenBank/DDBJ whole genome shotgun (WGS) entry which is preliminary data.</text>
</comment>
<name>A0A1F6CQ61_HANXR</name>
<dbReference type="InterPro" id="IPR015955">
    <property type="entry name" value="Lactate_DH/Glyco_Ohase_4_C"/>
</dbReference>
<keyword evidence="9" id="KW-0326">Glycosidase</keyword>